<dbReference type="InterPro" id="IPR016181">
    <property type="entry name" value="Acyl_CoA_acyltransferase"/>
</dbReference>
<reference evidence="2 3" key="1">
    <citation type="submission" date="2018-08" db="EMBL/GenBank/DDBJ databases">
        <title>Proposal of Muricauda 72 sp.nov. and Muricauda NH166 sp.nov., isolated from seawater.</title>
        <authorList>
            <person name="Cheng H."/>
            <person name="Wu Y.-H."/>
            <person name="Guo L.-L."/>
            <person name="Xu X.-W."/>
        </authorList>
    </citation>
    <scope>NUCLEOTIDE SEQUENCE [LARGE SCALE GENOMIC DNA]</scope>
    <source>
        <strain evidence="2 3">KCTC 22173</strain>
    </source>
</reference>
<keyword evidence="2" id="KW-0808">Transferase</keyword>
<dbReference type="PROSITE" id="PS51186">
    <property type="entry name" value="GNAT"/>
    <property type="match status" value="1"/>
</dbReference>
<dbReference type="OrthoDB" id="1096234at2"/>
<dbReference type="InterPro" id="IPR000182">
    <property type="entry name" value="GNAT_dom"/>
</dbReference>
<dbReference type="SUPFAM" id="SSF55729">
    <property type="entry name" value="Acyl-CoA N-acyltransferases (Nat)"/>
    <property type="match status" value="1"/>
</dbReference>
<dbReference type="Gene3D" id="3.40.630.30">
    <property type="match status" value="1"/>
</dbReference>
<dbReference type="EMBL" id="QXFH01000077">
    <property type="protein sequence ID" value="RIV30421.1"/>
    <property type="molecule type" value="Genomic_DNA"/>
</dbReference>
<comment type="caution">
    <text evidence="2">The sequence shown here is derived from an EMBL/GenBank/DDBJ whole genome shotgun (WGS) entry which is preliminary data.</text>
</comment>
<dbReference type="Pfam" id="PF13673">
    <property type="entry name" value="Acetyltransf_10"/>
    <property type="match status" value="1"/>
</dbReference>
<feature type="domain" description="N-acetyltransferase" evidence="1">
    <location>
        <begin position="111"/>
        <end position="242"/>
    </location>
</feature>
<evidence type="ECO:0000259" key="1">
    <source>
        <dbReference type="PROSITE" id="PS51186"/>
    </source>
</evidence>
<evidence type="ECO:0000313" key="3">
    <source>
        <dbReference type="Proteomes" id="UP000266067"/>
    </source>
</evidence>
<keyword evidence="3" id="KW-1185">Reference proteome</keyword>
<dbReference type="GO" id="GO:0016747">
    <property type="term" value="F:acyltransferase activity, transferring groups other than amino-acyl groups"/>
    <property type="evidence" value="ECO:0007669"/>
    <property type="project" value="InterPro"/>
</dbReference>
<accession>A0A3A1N3E1</accession>
<dbReference type="CDD" id="cd04301">
    <property type="entry name" value="NAT_SF"/>
    <property type="match status" value="1"/>
</dbReference>
<dbReference type="AlphaFoldDB" id="A0A3A1N3E1"/>
<proteinExistence type="predicted"/>
<protein>
    <submittedName>
        <fullName evidence="2">GNAT family N-acetyltransferase</fullName>
    </submittedName>
</protein>
<dbReference type="RefSeq" id="WP_119609047.1">
    <property type="nucleotide sequence ID" value="NZ_QXFH01000077.1"/>
</dbReference>
<organism evidence="2 3">
    <name type="scientific">Flagellimonas lutimaris</name>
    <dbReference type="NCBI Taxonomy" id="475082"/>
    <lineage>
        <taxon>Bacteria</taxon>
        <taxon>Pseudomonadati</taxon>
        <taxon>Bacteroidota</taxon>
        <taxon>Flavobacteriia</taxon>
        <taxon>Flavobacteriales</taxon>
        <taxon>Flavobacteriaceae</taxon>
        <taxon>Flagellimonas</taxon>
    </lineage>
</organism>
<gene>
    <name evidence="2" type="ORF">D2V08_15080</name>
</gene>
<evidence type="ECO:0000313" key="2">
    <source>
        <dbReference type="EMBL" id="RIV30421.1"/>
    </source>
</evidence>
<sequence>MNKKIIEHLFEFWEQIGRHGGFLKTENGFSFTNPSDNSWPSKIFHLNISELELSELQKKIRLQELPNSLAIYEANVIKNELERNGFCPTSQVKAMALDTSEFNFNPTDASEFIRVSSRLEAELFAQVATASFGYPVSPSTISALINKPSFTLYLGKHENAFPSCGIVYLDKNGVSGIHMIGTKAGYRGLGLGKKMTQFLIHQAIKNQSRKVYLVASQAGERIYTKMGFTTHGVLESYSLSLH</sequence>
<name>A0A3A1N3E1_9FLAO</name>
<dbReference type="Proteomes" id="UP000266067">
    <property type="component" value="Unassembled WGS sequence"/>
</dbReference>